<dbReference type="SFLD" id="SFLDG01123">
    <property type="entry name" value="methyltransferase_(Class_B)"/>
    <property type="match status" value="1"/>
</dbReference>
<feature type="domain" description="B12-binding" evidence="9">
    <location>
        <begin position="38"/>
        <end position="195"/>
    </location>
</feature>
<dbReference type="Gene3D" id="3.40.50.280">
    <property type="entry name" value="Cobalamin-binding domain"/>
    <property type="match status" value="1"/>
</dbReference>
<dbReference type="GO" id="GO:0051539">
    <property type="term" value="F:4 iron, 4 sulfur cluster binding"/>
    <property type="evidence" value="ECO:0007669"/>
    <property type="project" value="UniProtKB-KW"/>
</dbReference>
<dbReference type="Pfam" id="PF04055">
    <property type="entry name" value="Radical_SAM"/>
    <property type="match status" value="1"/>
</dbReference>
<dbReference type="Proteomes" id="UP000037432">
    <property type="component" value="Unassembled WGS sequence"/>
</dbReference>
<dbReference type="SMART" id="SM00729">
    <property type="entry name" value="Elp3"/>
    <property type="match status" value="1"/>
</dbReference>
<dbReference type="SFLD" id="SFLDG01082">
    <property type="entry name" value="B12-binding_domain_containing"/>
    <property type="match status" value="1"/>
</dbReference>
<dbReference type="InterPro" id="IPR058240">
    <property type="entry name" value="rSAM_sf"/>
</dbReference>
<evidence type="ECO:0000256" key="8">
    <source>
        <dbReference type="ARBA" id="ARBA00023014"/>
    </source>
</evidence>
<dbReference type="PROSITE" id="PS51332">
    <property type="entry name" value="B12_BINDING"/>
    <property type="match status" value="1"/>
</dbReference>
<dbReference type="SUPFAM" id="SSF52242">
    <property type="entry name" value="Cobalamin (vitamin B12)-binding domain"/>
    <property type="match status" value="1"/>
</dbReference>
<evidence type="ECO:0000256" key="4">
    <source>
        <dbReference type="ARBA" id="ARBA00022679"/>
    </source>
</evidence>
<dbReference type="PROSITE" id="PS51918">
    <property type="entry name" value="RADICAL_SAM"/>
    <property type="match status" value="1"/>
</dbReference>
<sequence length="534" mass="60605">MTIGSLGSTEFALHGKPSIRWGDLPQRVGKKSARRYQKVLLLNPAATLYRHDLPRCTYPLGIGYLAAVLEKYDYEVKVLDVFAEGYYNAQPVEGDSQFLRYGLSDDDVVKVMRDFGPDVIGVSSIFSNQADNVHNLLRLADLVAPEAVTAIGGAHARYFPKACLEDPNLDAVFLGEGEMTFLLWMEYLNGTVREEEVHGIALRDRDGAIRIKPELPLISSMRPEGPEHGKSSPMLSMAGELDHIPFPAWHHYNMEKYFEIKAYQSPYTVGSRVGQLYTSRGCTAHCTFCTTTHFWGQKLRRRSVDNVVNEVVRLRDEYGIDEFHIQDDNITNDMDHARELFRAFREVGLPWATPQGTALWRMDEELLELMAESGAYQVTFAIESGVQRVLKELIKKPLNLQRTSHLIKYARGLGMHVHGFFIIGMPPMFGHEGETIEEMQASYDYAEEAGFNSASFFAASPIVGSELLRECIRQGFVDQQESLYRMTYKQGIINVPGLWGGEEIAELAAKFNRDFNARKERAYTPQKQWNEQQY</sequence>
<dbReference type="Pfam" id="PF02310">
    <property type="entry name" value="B12-binding"/>
    <property type="match status" value="1"/>
</dbReference>
<keyword evidence="2" id="KW-0004">4Fe-4S</keyword>
<dbReference type="SFLD" id="SFLDF00403">
    <property type="entry name" value="phosphonoacetaldehyde_methylas"/>
    <property type="match status" value="1"/>
</dbReference>
<dbReference type="PATRIC" id="fig|1938.3.peg.8924"/>
<dbReference type="InterPro" id="IPR036724">
    <property type="entry name" value="Cobalamin-bd_sf"/>
</dbReference>
<dbReference type="GO" id="GO:0017000">
    <property type="term" value="P:antibiotic biosynthetic process"/>
    <property type="evidence" value="ECO:0007669"/>
    <property type="project" value="InterPro"/>
</dbReference>
<dbReference type="InterPro" id="IPR023404">
    <property type="entry name" value="rSAM_horseshoe"/>
</dbReference>
<evidence type="ECO:0000256" key="1">
    <source>
        <dbReference type="ARBA" id="ARBA00001966"/>
    </source>
</evidence>
<dbReference type="InterPro" id="IPR051198">
    <property type="entry name" value="BchE-like"/>
</dbReference>
<dbReference type="SUPFAM" id="SSF102114">
    <property type="entry name" value="Radical SAM enzymes"/>
    <property type="match status" value="1"/>
</dbReference>
<evidence type="ECO:0000256" key="3">
    <source>
        <dbReference type="ARBA" id="ARBA00022603"/>
    </source>
</evidence>
<dbReference type="PANTHER" id="PTHR43409:SF7">
    <property type="entry name" value="BLL1977 PROTEIN"/>
    <property type="match status" value="1"/>
</dbReference>
<organism evidence="11 12">
    <name type="scientific">Streptomyces viridochromogenes</name>
    <dbReference type="NCBI Taxonomy" id="1938"/>
    <lineage>
        <taxon>Bacteria</taxon>
        <taxon>Bacillati</taxon>
        <taxon>Actinomycetota</taxon>
        <taxon>Actinomycetes</taxon>
        <taxon>Kitasatosporales</taxon>
        <taxon>Streptomycetaceae</taxon>
        <taxon>Streptomyces</taxon>
    </lineage>
</organism>
<dbReference type="InterPro" id="IPR006638">
    <property type="entry name" value="Elp3/MiaA/NifB-like_rSAM"/>
</dbReference>
<accession>A0A0J7Z9I8</accession>
<evidence type="ECO:0000256" key="2">
    <source>
        <dbReference type="ARBA" id="ARBA00022485"/>
    </source>
</evidence>
<feature type="domain" description="Radical SAM core" evidence="10">
    <location>
        <begin position="268"/>
        <end position="502"/>
    </location>
</feature>
<protein>
    <submittedName>
        <fullName evidence="11">Radical SAM protein</fullName>
    </submittedName>
</protein>
<keyword evidence="7" id="KW-0408">Iron</keyword>
<reference evidence="11 12" key="1">
    <citation type="submission" date="2015-06" db="EMBL/GenBank/DDBJ databases">
        <authorList>
            <person name="Ju K.-S."/>
            <person name="Doroghazi J.R."/>
            <person name="Metcalf W.W."/>
        </authorList>
    </citation>
    <scope>NUCLEOTIDE SEQUENCE [LARGE SCALE GENOMIC DNA]</scope>
    <source>
        <strain evidence="11 12">NRRL 3414</strain>
    </source>
</reference>
<dbReference type="CDD" id="cd02068">
    <property type="entry name" value="radical_SAM_B12_BD"/>
    <property type="match status" value="1"/>
</dbReference>
<evidence type="ECO:0000256" key="6">
    <source>
        <dbReference type="ARBA" id="ARBA00022723"/>
    </source>
</evidence>
<gene>
    <name evidence="11" type="ORF">ACM01_24675</name>
</gene>
<dbReference type="CDD" id="cd01335">
    <property type="entry name" value="Radical_SAM"/>
    <property type="match status" value="1"/>
</dbReference>
<dbReference type="Gene3D" id="3.80.30.20">
    <property type="entry name" value="tm_1862 like domain"/>
    <property type="match status" value="1"/>
</dbReference>
<dbReference type="EMBL" id="LFNT01000030">
    <property type="protein sequence ID" value="KMS72122.1"/>
    <property type="molecule type" value="Genomic_DNA"/>
</dbReference>
<proteinExistence type="predicted"/>
<dbReference type="InterPro" id="IPR034529">
    <property type="entry name" value="Fom3-like"/>
</dbReference>
<evidence type="ECO:0000256" key="7">
    <source>
        <dbReference type="ARBA" id="ARBA00023004"/>
    </source>
</evidence>
<dbReference type="GO" id="GO:0046872">
    <property type="term" value="F:metal ion binding"/>
    <property type="evidence" value="ECO:0007669"/>
    <property type="project" value="UniProtKB-KW"/>
</dbReference>
<dbReference type="PROSITE" id="PS01278">
    <property type="entry name" value="MTTASE_RADICAL"/>
    <property type="match status" value="1"/>
</dbReference>
<dbReference type="InterPro" id="IPR034466">
    <property type="entry name" value="Methyltransferase_Class_B"/>
</dbReference>
<dbReference type="SFLD" id="SFLDS00029">
    <property type="entry name" value="Radical_SAM"/>
    <property type="match status" value="1"/>
</dbReference>
<comment type="caution">
    <text evidence="11">The sequence shown here is derived from an EMBL/GenBank/DDBJ whole genome shotgun (WGS) entry which is preliminary data.</text>
</comment>
<keyword evidence="5" id="KW-0949">S-adenosyl-L-methionine</keyword>
<dbReference type="GO" id="GO:0031419">
    <property type="term" value="F:cobalamin binding"/>
    <property type="evidence" value="ECO:0007669"/>
    <property type="project" value="InterPro"/>
</dbReference>
<dbReference type="InterPro" id="IPR006158">
    <property type="entry name" value="Cobalamin-bd"/>
</dbReference>
<evidence type="ECO:0000256" key="5">
    <source>
        <dbReference type="ARBA" id="ARBA00022691"/>
    </source>
</evidence>
<keyword evidence="3" id="KW-0489">Methyltransferase</keyword>
<dbReference type="AlphaFoldDB" id="A0A0J7Z9I8"/>
<evidence type="ECO:0000259" key="10">
    <source>
        <dbReference type="PROSITE" id="PS51918"/>
    </source>
</evidence>
<keyword evidence="4" id="KW-0808">Transferase</keyword>
<comment type="cofactor">
    <cofactor evidence="1">
        <name>[4Fe-4S] cluster</name>
        <dbReference type="ChEBI" id="CHEBI:49883"/>
    </cofactor>
</comment>
<evidence type="ECO:0000313" key="12">
    <source>
        <dbReference type="Proteomes" id="UP000037432"/>
    </source>
</evidence>
<dbReference type="InterPro" id="IPR020612">
    <property type="entry name" value="Methylthiotransferase_CS"/>
</dbReference>
<dbReference type="GO" id="GO:0008168">
    <property type="term" value="F:methyltransferase activity"/>
    <property type="evidence" value="ECO:0007669"/>
    <property type="project" value="InterPro"/>
</dbReference>
<dbReference type="InterPro" id="IPR007197">
    <property type="entry name" value="rSAM"/>
</dbReference>
<keyword evidence="6" id="KW-0479">Metal-binding</keyword>
<evidence type="ECO:0000313" key="11">
    <source>
        <dbReference type="EMBL" id="KMS72122.1"/>
    </source>
</evidence>
<evidence type="ECO:0000259" key="9">
    <source>
        <dbReference type="PROSITE" id="PS51332"/>
    </source>
</evidence>
<keyword evidence="8" id="KW-0411">Iron-sulfur</keyword>
<dbReference type="PANTHER" id="PTHR43409">
    <property type="entry name" value="ANAEROBIC MAGNESIUM-PROTOPORPHYRIN IX MONOMETHYL ESTER CYCLASE-RELATED"/>
    <property type="match status" value="1"/>
</dbReference>
<name>A0A0J7Z9I8_STRVR</name>